<dbReference type="VEuPathDB" id="AmoebaDB:EHI5A_202940"/>
<protein>
    <submittedName>
        <fullName evidence="3">Uncharacterized protein</fullName>
    </submittedName>
</protein>
<evidence type="ECO:0000256" key="1">
    <source>
        <dbReference type="SAM" id="Coils"/>
    </source>
</evidence>
<dbReference type="VEuPathDB" id="AmoebaDB:KM1_261900"/>
<dbReference type="VEuPathDB" id="AmoebaDB:EHI7A_167300"/>
<feature type="compositionally biased region" description="Polar residues" evidence="2">
    <location>
        <begin position="206"/>
        <end position="219"/>
    </location>
</feature>
<dbReference type="Proteomes" id="UP000078387">
    <property type="component" value="Unassembled WGS sequence"/>
</dbReference>
<accession>A0A5K1V534</accession>
<reference evidence="3 4" key="1">
    <citation type="submission" date="2016-05" db="EMBL/GenBank/DDBJ databases">
        <title>First whole genome sequencing of Entamoeba histolytica HM1:IMSS-clone-6.</title>
        <authorList>
            <person name="Mukherjee Avik.K."/>
            <person name="Izumyama S."/>
            <person name="Nakada-Tsukui K."/>
            <person name="Nozaki T."/>
        </authorList>
    </citation>
    <scope>NUCLEOTIDE SEQUENCE [LARGE SCALE GENOMIC DNA]</scope>
    <source>
        <strain evidence="3 4">HM1:IMSS clone 6</strain>
    </source>
</reference>
<dbReference type="VEuPathDB" id="AmoebaDB:EHI_059690"/>
<feature type="coiled-coil region" evidence="1">
    <location>
        <begin position="537"/>
        <end position="640"/>
    </location>
</feature>
<dbReference type="VEuPathDB" id="AmoebaDB:EHI8A_190510"/>
<dbReference type="OMA" id="ITRDEHD"/>
<sequence>MSSEITKERFFHKINEEIGVAKIVVEIGGLLLGLEKQQNGNGVQIISDIINFYQTNGATVLTELINKSLKKLESESYEDSIEELKSKLYSKFSGEFPFNKSIEHNIKLRKAFDKLYKNLISQEIQNTSVGLNQKEYQTLKEKYNNAIKQINQYKFDIIEIKNIIDGKDKSTTSFNQINNNPEMFYDLKEDIEKIKEFCSQATTLEKQESFETPSISTPPLNIPQDRRSYIPDDEDEDELKELEGYDPNITVDEAKRMNLIKDIKEIKATLEASLASNQMIQNKISQEQKEIRKIKGVGEDKKTPEDEELEKDISQMKKELEDNKQYTQKEIDNQTLIKTSMDSVEKWDISKLHEYQNSLVQEYSRSLIRHNFLYGKERLMTSIIEGKSNSDEWKKSIELVIKNADYHYLVNEMNEIKKSIEGGITEKRESIKMQERANERKKAISSGRRSVSTIQEDACDDIKKQVEEKRNTIEDMLNKYDEKLSSIKKREKELMDNAVDENEVNNVSQLQNKKKERLTLCRQEQKKSIQDMKLGELRCEYERLETMENEIHRKEKVMEEYEKELANAEQQRNNHQKELLRNSIENRIDEEENKIKSERKELEERIQKGEEDTEQYERDITLLTIQCDNEKKRKNELLEETIDLWKKLRERAGIIRDEQDKQTQKDYEESVKRVEELKKSIGRELTLKEQWYKVKYDYINIPVSISRIMGYKERWENEYNNKLDGTGLFVNVENVEKYNESVNEEKFYESIKDGTIDTLMKKIVEVPDTEISEEEYITSEDEDLEIEDGKLEEEKVDVTTKQMKHFEPFDEDDVQPYEKKSFSPINFTPTLSQQSSTIGEEVESTNQWFQADPNDAFAKNKEEFVQQMVSVRDQLDGLIIECIGLMGMYAVDDMTEDPEQANNSH</sequence>
<evidence type="ECO:0000313" key="3">
    <source>
        <dbReference type="EMBL" id="GAT95717.1"/>
    </source>
</evidence>
<keyword evidence="1" id="KW-0175">Coiled coil</keyword>
<comment type="caution">
    <text evidence="3">The sequence shown here is derived from an EMBL/GenBank/DDBJ whole genome shotgun (WGS) entry which is preliminary data.</text>
</comment>
<dbReference type="AlphaFoldDB" id="A0A5K1V534"/>
<name>A0A5K1V534_ENTHI</name>
<evidence type="ECO:0000256" key="2">
    <source>
        <dbReference type="SAM" id="MobiDB-lite"/>
    </source>
</evidence>
<evidence type="ECO:0000313" key="4">
    <source>
        <dbReference type="Proteomes" id="UP000078387"/>
    </source>
</evidence>
<gene>
    <name evidence="3" type="ORF">CL6EHI_059690</name>
</gene>
<organism evidence="3 4">
    <name type="scientific">Entamoeba histolytica</name>
    <dbReference type="NCBI Taxonomy" id="5759"/>
    <lineage>
        <taxon>Eukaryota</taxon>
        <taxon>Amoebozoa</taxon>
        <taxon>Evosea</taxon>
        <taxon>Archamoebae</taxon>
        <taxon>Mastigamoebida</taxon>
        <taxon>Entamoebidae</taxon>
        <taxon>Entamoeba</taxon>
    </lineage>
</organism>
<feature type="region of interest" description="Disordered" evidence="2">
    <location>
        <begin position="206"/>
        <end position="238"/>
    </location>
</feature>
<dbReference type="EMBL" id="BDEQ01000001">
    <property type="protein sequence ID" value="GAT95717.1"/>
    <property type="molecule type" value="Genomic_DNA"/>
</dbReference>
<feature type="coiled-coil region" evidence="1">
    <location>
        <begin position="459"/>
        <end position="497"/>
    </location>
</feature>
<proteinExistence type="predicted"/>